<sequence length="159" mass="18157">MPDVVTPEVRSRMMSGIGPKDTKPEMFIRRGLHAMGYRYRLHDRRLPGRPDLVFPGRRAVIFIHGCFWHGHDCSLFRWPGTRPDFWRAKISGNISRDARVRSEILTLGWRVLDVWECVLRGRERQDPEAVLAACAAFLDGAQPFDSLGVDRTVPTDEAG</sequence>
<reference evidence="7 8" key="2">
    <citation type="submission" date="2017-06" db="EMBL/GenBank/DDBJ databases">
        <authorList>
            <person name="Kim H.J."/>
            <person name="Triplett B.A."/>
        </authorList>
    </citation>
    <scope>NUCLEOTIDE SEQUENCE [LARGE SCALE GENOMIC DNA]</scope>
    <source>
        <strain evidence="7 8">BZC3</strain>
    </source>
</reference>
<keyword evidence="5" id="KW-0234">DNA repair</keyword>
<keyword evidence="1" id="KW-0540">Nuclease</keyword>
<evidence type="ECO:0000313" key="8">
    <source>
        <dbReference type="Proteomes" id="UP000197024"/>
    </source>
</evidence>
<evidence type="ECO:0000256" key="6">
    <source>
        <dbReference type="ARBA" id="ARBA00029466"/>
    </source>
</evidence>
<evidence type="ECO:0000313" key="7">
    <source>
        <dbReference type="EMBL" id="ASD25500.1"/>
    </source>
</evidence>
<evidence type="ECO:0000256" key="5">
    <source>
        <dbReference type="ARBA" id="ARBA00023204"/>
    </source>
</evidence>
<accession>A0A1Z3LTL1</accession>
<keyword evidence="4" id="KW-0378">Hydrolase</keyword>
<dbReference type="GO" id="GO:0006298">
    <property type="term" value="P:mismatch repair"/>
    <property type="evidence" value="ECO:0007669"/>
    <property type="project" value="InterPro"/>
</dbReference>
<dbReference type="Pfam" id="PF03852">
    <property type="entry name" value="Vsr"/>
    <property type="match status" value="1"/>
</dbReference>
<dbReference type="Proteomes" id="UP000197024">
    <property type="component" value="Chromosome"/>
</dbReference>
<proteinExistence type="inferred from homology"/>
<dbReference type="GO" id="GO:0004519">
    <property type="term" value="F:endonuclease activity"/>
    <property type="evidence" value="ECO:0007669"/>
    <property type="project" value="UniProtKB-KW"/>
</dbReference>
<evidence type="ECO:0000256" key="4">
    <source>
        <dbReference type="ARBA" id="ARBA00022801"/>
    </source>
</evidence>
<dbReference type="GO" id="GO:0016787">
    <property type="term" value="F:hydrolase activity"/>
    <property type="evidence" value="ECO:0007669"/>
    <property type="project" value="UniProtKB-KW"/>
</dbReference>
<keyword evidence="2 7" id="KW-0255">Endonuclease</keyword>
<gene>
    <name evidence="7" type="ORF">CD943_00445</name>
</gene>
<dbReference type="EMBL" id="CP021995">
    <property type="protein sequence ID" value="ASD25500.1"/>
    <property type="molecule type" value="Genomic_DNA"/>
</dbReference>
<evidence type="ECO:0000256" key="3">
    <source>
        <dbReference type="ARBA" id="ARBA00022763"/>
    </source>
</evidence>
<dbReference type="CDD" id="cd00221">
    <property type="entry name" value="Vsr"/>
    <property type="match status" value="1"/>
</dbReference>
<evidence type="ECO:0000256" key="1">
    <source>
        <dbReference type="ARBA" id="ARBA00022722"/>
    </source>
</evidence>
<dbReference type="InterPro" id="IPR004603">
    <property type="entry name" value="DNA_mismatch_endonuc_vsr"/>
</dbReference>
<dbReference type="Gene3D" id="3.40.960.10">
    <property type="entry name" value="VSR Endonuclease"/>
    <property type="match status" value="1"/>
</dbReference>
<evidence type="ECO:0000256" key="2">
    <source>
        <dbReference type="ARBA" id="ARBA00022759"/>
    </source>
</evidence>
<dbReference type="AlphaFoldDB" id="A0A1Z3LTL1"/>
<dbReference type="InterPro" id="IPR011335">
    <property type="entry name" value="Restrct_endonuc-II-like"/>
</dbReference>
<dbReference type="NCBIfam" id="TIGR00632">
    <property type="entry name" value="vsr"/>
    <property type="match status" value="1"/>
</dbReference>
<reference evidence="7 8" key="1">
    <citation type="submission" date="2017-06" db="EMBL/GenBank/DDBJ databases">
        <title>Biodegradation of gentamicin by bacterial consortia AMQD4 in synthetic medium and raw gentamicin sewage.</title>
        <authorList>
            <person name="Chang H."/>
            <person name="Feng Y."/>
            <person name="Li Z."/>
            <person name="Xue J."/>
            <person name="Cheng D."/>
        </authorList>
    </citation>
    <scope>NUCLEOTIDE SEQUENCE [LARGE SCALE GENOMIC DNA]</scope>
    <source>
        <strain evidence="7 8">BZC3</strain>
    </source>
</reference>
<keyword evidence="3" id="KW-0227">DNA damage</keyword>
<name>A0A1Z3LTL1_BREDI</name>
<protein>
    <submittedName>
        <fullName evidence="7">Very short patch repair endonuclease</fullName>
    </submittedName>
</protein>
<comment type="similarity">
    <text evidence="6">Belongs to the Vsr family.</text>
</comment>
<dbReference type="SUPFAM" id="SSF52980">
    <property type="entry name" value="Restriction endonuclease-like"/>
    <property type="match status" value="1"/>
</dbReference>
<dbReference type="REBASE" id="205397">
    <property type="entry name" value="V.BdiBZC3ORF450P"/>
</dbReference>
<dbReference type="RefSeq" id="WP_088409748.1">
    <property type="nucleotide sequence ID" value="NZ_CP021995.1"/>
</dbReference>
<organism evidence="7 8">
    <name type="scientific">Brevundimonas diminuta</name>
    <name type="common">Pseudomonas diminuta</name>
    <dbReference type="NCBI Taxonomy" id="293"/>
    <lineage>
        <taxon>Bacteria</taxon>
        <taxon>Pseudomonadati</taxon>
        <taxon>Pseudomonadota</taxon>
        <taxon>Alphaproteobacteria</taxon>
        <taxon>Caulobacterales</taxon>
        <taxon>Caulobacteraceae</taxon>
        <taxon>Brevundimonas</taxon>
    </lineage>
</organism>